<organism evidence="2 3">
    <name type="scientific">Hyaloscypha variabilis (strain UAMH 11265 / GT02V1 / F)</name>
    <name type="common">Meliniomyces variabilis</name>
    <dbReference type="NCBI Taxonomy" id="1149755"/>
    <lineage>
        <taxon>Eukaryota</taxon>
        <taxon>Fungi</taxon>
        <taxon>Dikarya</taxon>
        <taxon>Ascomycota</taxon>
        <taxon>Pezizomycotina</taxon>
        <taxon>Leotiomycetes</taxon>
        <taxon>Helotiales</taxon>
        <taxon>Hyaloscyphaceae</taxon>
        <taxon>Hyaloscypha</taxon>
        <taxon>Hyaloscypha variabilis</taxon>
    </lineage>
</organism>
<sequence>MYDMPTPPGTQSRIKSKPEMRKASSFSQHTNLARHNTASKLSKAIVTLHLPGFSRYAWYGWAGTRGSGLGEGSPGVSALYLHSSPSFTSHRAQKRGAGRCSYVREIISSTRTSCCCDSHHAATEKSMYSPTAPDLSTNKSTNDLSIVVFRLWVALSQASQVLHLGTFLARCACHMQEGSWIHILKLCMPIPSVQLRWRATMQMRLDGHRTETVRPELAVVSESIELACPACVAPSLPAAYLVHLIFRSWT</sequence>
<evidence type="ECO:0000256" key="1">
    <source>
        <dbReference type="SAM" id="MobiDB-lite"/>
    </source>
</evidence>
<dbReference type="Proteomes" id="UP000235786">
    <property type="component" value="Unassembled WGS sequence"/>
</dbReference>
<feature type="region of interest" description="Disordered" evidence="1">
    <location>
        <begin position="1"/>
        <end position="29"/>
    </location>
</feature>
<proteinExistence type="predicted"/>
<name>A0A2J6REW1_HYAVF</name>
<evidence type="ECO:0000313" key="3">
    <source>
        <dbReference type="Proteomes" id="UP000235786"/>
    </source>
</evidence>
<accession>A0A2J6REW1</accession>
<dbReference type="AlphaFoldDB" id="A0A2J6REW1"/>
<keyword evidence="3" id="KW-1185">Reference proteome</keyword>
<protein>
    <submittedName>
        <fullName evidence="2">Uncharacterized protein</fullName>
    </submittedName>
</protein>
<dbReference type="EMBL" id="KZ613950">
    <property type="protein sequence ID" value="PMD37045.1"/>
    <property type="molecule type" value="Genomic_DNA"/>
</dbReference>
<gene>
    <name evidence="2" type="ORF">L207DRAFT_93121</name>
</gene>
<evidence type="ECO:0000313" key="2">
    <source>
        <dbReference type="EMBL" id="PMD37045.1"/>
    </source>
</evidence>
<reference evidence="2 3" key="1">
    <citation type="submission" date="2016-04" db="EMBL/GenBank/DDBJ databases">
        <title>A degradative enzymes factory behind the ericoid mycorrhizal symbiosis.</title>
        <authorList>
            <consortium name="DOE Joint Genome Institute"/>
            <person name="Martino E."/>
            <person name="Morin E."/>
            <person name="Grelet G."/>
            <person name="Kuo A."/>
            <person name="Kohler A."/>
            <person name="Daghino S."/>
            <person name="Barry K."/>
            <person name="Choi C."/>
            <person name="Cichocki N."/>
            <person name="Clum A."/>
            <person name="Copeland A."/>
            <person name="Hainaut M."/>
            <person name="Haridas S."/>
            <person name="Labutti K."/>
            <person name="Lindquist E."/>
            <person name="Lipzen A."/>
            <person name="Khouja H.-R."/>
            <person name="Murat C."/>
            <person name="Ohm R."/>
            <person name="Olson A."/>
            <person name="Spatafora J."/>
            <person name="Veneault-Fourrey C."/>
            <person name="Henrissat B."/>
            <person name="Grigoriev I."/>
            <person name="Martin F."/>
            <person name="Perotto S."/>
        </authorList>
    </citation>
    <scope>NUCLEOTIDE SEQUENCE [LARGE SCALE GENOMIC DNA]</scope>
    <source>
        <strain evidence="2 3">F</strain>
    </source>
</reference>